<dbReference type="InterPro" id="IPR000608">
    <property type="entry name" value="UBC"/>
</dbReference>
<dbReference type="AlphaFoldDB" id="A0AAW1T421"/>
<dbReference type="Pfam" id="PF00179">
    <property type="entry name" value="UQ_con"/>
    <property type="match status" value="1"/>
</dbReference>
<dbReference type="EMBL" id="JALJOV010000430">
    <property type="protein sequence ID" value="KAK9863781.1"/>
    <property type="molecule type" value="Genomic_DNA"/>
</dbReference>
<dbReference type="SMART" id="SM00212">
    <property type="entry name" value="UBCc"/>
    <property type="match status" value="1"/>
</dbReference>
<accession>A0AAW1T421</accession>
<reference evidence="3 4" key="1">
    <citation type="journal article" date="2024" name="Nat. Commun.">
        <title>Phylogenomics reveals the evolutionary origins of lichenization in chlorophyte algae.</title>
        <authorList>
            <person name="Puginier C."/>
            <person name="Libourel C."/>
            <person name="Otte J."/>
            <person name="Skaloud P."/>
            <person name="Haon M."/>
            <person name="Grisel S."/>
            <person name="Petersen M."/>
            <person name="Berrin J.G."/>
            <person name="Delaux P.M."/>
            <person name="Dal Grande F."/>
            <person name="Keller J."/>
        </authorList>
    </citation>
    <scope>NUCLEOTIDE SEQUENCE [LARGE SCALE GENOMIC DNA]</scope>
    <source>
        <strain evidence="3 4">SAG 2523</strain>
    </source>
</reference>
<evidence type="ECO:0000313" key="4">
    <source>
        <dbReference type="Proteomes" id="UP001485043"/>
    </source>
</evidence>
<dbReference type="Gene3D" id="3.10.110.10">
    <property type="entry name" value="Ubiquitin Conjugating Enzyme"/>
    <property type="match status" value="1"/>
</dbReference>
<dbReference type="InterPro" id="IPR016135">
    <property type="entry name" value="UBQ-conjugating_enzyme/RWD"/>
</dbReference>
<proteinExistence type="predicted"/>
<gene>
    <name evidence="3" type="ORF">WJX84_005813</name>
</gene>
<feature type="domain" description="UBC core" evidence="2">
    <location>
        <begin position="32"/>
        <end position="164"/>
    </location>
</feature>
<evidence type="ECO:0000259" key="2">
    <source>
        <dbReference type="PROSITE" id="PS50127"/>
    </source>
</evidence>
<evidence type="ECO:0000313" key="3">
    <source>
        <dbReference type="EMBL" id="KAK9863781.1"/>
    </source>
</evidence>
<dbReference type="SUPFAM" id="SSF54495">
    <property type="entry name" value="UBC-like"/>
    <property type="match status" value="1"/>
</dbReference>
<dbReference type="FunFam" id="3.10.110.10:FF:000026">
    <property type="entry name" value="Ubiquitin-conjugating enzyme E2 variant"/>
    <property type="match status" value="1"/>
</dbReference>
<dbReference type="CDD" id="cd23807">
    <property type="entry name" value="UEV_UBE2V"/>
    <property type="match status" value="1"/>
</dbReference>
<keyword evidence="4" id="KW-1185">Reference proteome</keyword>
<keyword evidence="1" id="KW-0833">Ubl conjugation pathway</keyword>
<protein>
    <recommendedName>
        <fullName evidence="2">UBC core domain-containing protein</fullName>
    </recommendedName>
</protein>
<comment type="caution">
    <text evidence="3">The sequence shown here is derived from an EMBL/GenBank/DDBJ whole genome shotgun (WGS) entry which is preliminary data.</text>
</comment>
<dbReference type="Proteomes" id="UP001485043">
    <property type="component" value="Unassembled WGS sequence"/>
</dbReference>
<organism evidence="3 4">
    <name type="scientific">Apatococcus fuscideae</name>
    <dbReference type="NCBI Taxonomy" id="2026836"/>
    <lineage>
        <taxon>Eukaryota</taxon>
        <taxon>Viridiplantae</taxon>
        <taxon>Chlorophyta</taxon>
        <taxon>core chlorophytes</taxon>
        <taxon>Trebouxiophyceae</taxon>
        <taxon>Chlorellales</taxon>
        <taxon>Chlorellaceae</taxon>
        <taxon>Apatococcus</taxon>
    </lineage>
</organism>
<dbReference type="PANTHER" id="PTHR24068">
    <property type="entry name" value="UBIQUITIN-CONJUGATING ENZYME E2"/>
    <property type="match status" value="1"/>
</dbReference>
<name>A0AAW1T421_9CHLO</name>
<dbReference type="PROSITE" id="PS50127">
    <property type="entry name" value="UBC_2"/>
    <property type="match status" value="1"/>
</dbReference>
<evidence type="ECO:0000256" key="1">
    <source>
        <dbReference type="ARBA" id="ARBA00022786"/>
    </source>
</evidence>
<sequence>MEKWPLPDIIGAQTWESPTAAVMAGAGNVLVPRNFRLLEELEKGEKGLGGDGSVSYGMDDSDDMLMRSWQGTILGPPNTVHDGKIYTLKLYCDQNYPDKPPAVRFFSRINMSCVAANGVVDPRHFTVLGHWRRDYSMETILLELRREMASPHNRKLSQPPEGNY</sequence>